<dbReference type="Gene3D" id="3.90.220.20">
    <property type="entry name" value="DNA methylase specificity domains"/>
    <property type="match status" value="2"/>
</dbReference>
<dbReference type="PANTHER" id="PTHR30408:SF13">
    <property type="entry name" value="TYPE I RESTRICTION ENZYME HINDI SPECIFICITY SUBUNIT"/>
    <property type="match status" value="1"/>
</dbReference>
<gene>
    <name evidence="5" type="ORF">NCTC10926_01570</name>
</gene>
<evidence type="ECO:0000259" key="4">
    <source>
        <dbReference type="Pfam" id="PF01420"/>
    </source>
</evidence>
<evidence type="ECO:0000313" key="5">
    <source>
        <dbReference type="EMBL" id="SUU98155.1"/>
    </source>
</evidence>
<feature type="domain" description="Type I restriction modification DNA specificity" evidence="4">
    <location>
        <begin position="54"/>
        <end position="184"/>
    </location>
</feature>
<keyword evidence="3" id="KW-0238">DNA-binding</keyword>
<dbReference type="Pfam" id="PF01420">
    <property type="entry name" value="Methylase_S"/>
    <property type="match status" value="2"/>
</dbReference>
<comment type="similarity">
    <text evidence="1">Belongs to the type-I restriction system S methylase family.</text>
</comment>
<dbReference type="REBASE" id="375860">
    <property type="entry name" value="S.Apa10926ORF1571P"/>
</dbReference>
<dbReference type="AlphaFoldDB" id="A0A0F5EXH7"/>
<dbReference type="PANTHER" id="PTHR30408">
    <property type="entry name" value="TYPE-1 RESTRICTION ENZYME ECOKI SPECIFICITY PROTEIN"/>
    <property type="match status" value="1"/>
</dbReference>
<dbReference type="EMBL" id="UFSW01000001">
    <property type="protein sequence ID" value="SUU98155.1"/>
    <property type="molecule type" value="Genomic_DNA"/>
</dbReference>
<reference evidence="5 6" key="1">
    <citation type="submission" date="2018-06" db="EMBL/GenBank/DDBJ databases">
        <authorList>
            <consortium name="Pathogen Informatics"/>
            <person name="Doyle S."/>
        </authorList>
    </citation>
    <scope>NUCLEOTIDE SEQUENCE [LARGE SCALE GENOMIC DNA]</scope>
    <source>
        <strain evidence="5 6">NCTC10926</strain>
    </source>
</reference>
<dbReference type="OrthoDB" id="9798929at2"/>
<dbReference type="InterPro" id="IPR000055">
    <property type="entry name" value="Restrct_endonuc_typeI_TRD"/>
</dbReference>
<dbReference type="Proteomes" id="UP000254620">
    <property type="component" value="Unassembled WGS sequence"/>
</dbReference>
<evidence type="ECO:0000256" key="2">
    <source>
        <dbReference type="ARBA" id="ARBA00022747"/>
    </source>
</evidence>
<dbReference type="REBASE" id="197532">
    <property type="entry name" value="S.ApaCLORF7570P"/>
</dbReference>
<dbReference type="GO" id="GO:0009307">
    <property type="term" value="P:DNA restriction-modification system"/>
    <property type="evidence" value="ECO:0007669"/>
    <property type="project" value="UniProtKB-KW"/>
</dbReference>
<feature type="domain" description="Type I restriction modification DNA specificity" evidence="4">
    <location>
        <begin position="266"/>
        <end position="429"/>
    </location>
</feature>
<dbReference type="InterPro" id="IPR052021">
    <property type="entry name" value="Type-I_RS_S_subunit"/>
</dbReference>
<protein>
    <submittedName>
        <fullName evidence="5">EcoKI restriction-modification system protein HsdS</fullName>
    </submittedName>
</protein>
<evidence type="ECO:0000256" key="1">
    <source>
        <dbReference type="ARBA" id="ARBA00010923"/>
    </source>
</evidence>
<evidence type="ECO:0000313" key="6">
    <source>
        <dbReference type="Proteomes" id="UP000254620"/>
    </source>
</evidence>
<name>A0A0F5EXH7_AVIPA</name>
<dbReference type="eggNOG" id="COG0732">
    <property type="taxonomic scope" value="Bacteria"/>
</dbReference>
<evidence type="ECO:0000256" key="3">
    <source>
        <dbReference type="ARBA" id="ARBA00023125"/>
    </source>
</evidence>
<accession>A0A0F5EXH7</accession>
<dbReference type="RefSeq" id="WP_046098504.1">
    <property type="nucleotide sequence ID" value="NZ_LAEN01000051.1"/>
</dbReference>
<sequence>MSEWKEYELSNAIISINTGLDAIRRAPIVNSETFIRCLRIQDISQNKPFSEWGFTDVNTKDFEKYQLQKDDIIIARTGNSIGVNILIKSRLSAVFNNGLARIRVNSNVALSEFIFYLMQTQNFKKYIDAISSGTATQPNMKVGDLSKYKINLPDIETQKKITNYISPIYKKIELNTQTNQTLEQIAQAIFKHWFIDFAPVHAKANALAAGASPEQAELATMASLSGKTLAEITALQHTAPEAYHQLQQTARAFPSEFVESEMGLVPKGWEVKKVKDIAKFIKGKKPKNLSENQQEGLLPYITMATLSGKNISFASPEGMIIADKLDILISMDGSAGNITIGYKGIVGSTFAKINLTSRKYISFFYQFMKNKEEDIKANTTGTSVPHTDKERVLNYSITIPNDDLINYFSKVHLDLLEKILLNKNENNTLENLRDTLLPKLLNGEIEL</sequence>
<dbReference type="SUPFAM" id="SSF116734">
    <property type="entry name" value="DNA methylase specificity domain"/>
    <property type="match status" value="2"/>
</dbReference>
<organism evidence="5 6">
    <name type="scientific">Avibacterium paragallinarum</name>
    <name type="common">Haemophilus gallinarum</name>
    <dbReference type="NCBI Taxonomy" id="728"/>
    <lineage>
        <taxon>Bacteria</taxon>
        <taxon>Pseudomonadati</taxon>
        <taxon>Pseudomonadota</taxon>
        <taxon>Gammaproteobacteria</taxon>
        <taxon>Pasteurellales</taxon>
        <taxon>Pasteurellaceae</taxon>
        <taxon>Avibacterium</taxon>
    </lineage>
</organism>
<keyword evidence="2" id="KW-0680">Restriction system</keyword>
<dbReference type="GO" id="GO:0003677">
    <property type="term" value="F:DNA binding"/>
    <property type="evidence" value="ECO:0007669"/>
    <property type="project" value="UniProtKB-KW"/>
</dbReference>
<dbReference type="InterPro" id="IPR044946">
    <property type="entry name" value="Restrct_endonuc_typeI_TRD_sf"/>
</dbReference>
<proteinExistence type="inferred from homology"/>